<evidence type="ECO:0000313" key="4">
    <source>
        <dbReference type="RefSeq" id="XP_015177528.1"/>
    </source>
</evidence>
<dbReference type="Proteomes" id="UP000694924">
    <property type="component" value="Unplaced"/>
</dbReference>
<dbReference type="PANTHER" id="PTHR31650:SF1">
    <property type="entry name" value="WAX ESTER SYNTHASE_DIACYLGLYCEROL ACYLTRANSFERASE 4-RELATED"/>
    <property type="match status" value="1"/>
</dbReference>
<reference evidence="4" key="1">
    <citation type="submission" date="2025-08" db="UniProtKB">
        <authorList>
            <consortium name="RefSeq"/>
        </authorList>
    </citation>
    <scope>IDENTIFICATION</scope>
    <source>
        <tissue evidence="4">Whole body</tissue>
    </source>
</reference>
<evidence type="ECO:0000256" key="1">
    <source>
        <dbReference type="SAM" id="Phobius"/>
    </source>
</evidence>
<dbReference type="Pfam" id="PF06974">
    <property type="entry name" value="WS_DGAT_C"/>
    <property type="match status" value="1"/>
</dbReference>
<keyword evidence="3" id="KW-1185">Reference proteome</keyword>
<dbReference type="InterPro" id="IPR045034">
    <property type="entry name" value="O-acyltransferase_WSD1-like"/>
</dbReference>
<keyword evidence="1" id="KW-1133">Transmembrane helix</keyword>
<proteinExistence type="predicted"/>
<dbReference type="GeneID" id="107066970"/>
<keyword evidence="1" id="KW-0472">Membrane</keyword>
<protein>
    <submittedName>
        <fullName evidence="4">Uncharacterized protein LOC107066970</fullName>
    </submittedName>
</protein>
<feature type="transmembrane region" description="Helical" evidence="1">
    <location>
        <begin position="6"/>
        <end position="28"/>
    </location>
</feature>
<evidence type="ECO:0000313" key="3">
    <source>
        <dbReference type="Proteomes" id="UP000694924"/>
    </source>
</evidence>
<evidence type="ECO:0000259" key="2">
    <source>
        <dbReference type="Pfam" id="PF06974"/>
    </source>
</evidence>
<gene>
    <name evidence="4" type="primary">LOC107066970</name>
</gene>
<dbReference type="InterPro" id="IPR009721">
    <property type="entry name" value="O-acyltransferase_WSD1_C"/>
</dbReference>
<dbReference type="PANTHER" id="PTHR31650">
    <property type="entry name" value="O-ACYLTRANSFERASE (WSD1-LIKE) FAMILY PROTEIN"/>
    <property type="match status" value="1"/>
</dbReference>
<dbReference type="RefSeq" id="XP_015177528.1">
    <property type="nucleotide sequence ID" value="XM_015322042.1"/>
</dbReference>
<name>A0ABM1IBE1_POLDO</name>
<accession>A0ABM1IBE1</accession>
<sequence>MHLMLFNYGFFCLLTPLLTILIVFFYIYRRIVEAVLKHQLKDRFIGLLDGTDCIWAIEEPSALSIINVLVVLEKDQVNSNVLECFRNLIKDRLIGSPFEKILYRKNKKYGYYFWERAEEIDLKERIKWLEHDQTHCDGYCDDIYSESFKKTLEWKCNQPLPQHHSVCWEILISKNCSRVSSQHVRRMEESRSSTDRGRRNKIKIPVLFRIHHAVGDGTALLKLFLETIADKSNEVSTILKEKCTLRGRQRKNCERTSLNVPIFTHCVKDFNVYCGQSRYSDSVLSVCMPFANPHSLRILKTIVQNYLNAKIKYFEHITFNKFKNEMQILLCDWWIILKEFLMKEVYEHVKNFGKILIVFILMPSYLMEKAIRSMDKNSLHGPKLTGKKIITYWSEDDYRNSSHQKLIMKIKEIKHITEARFVEVFLAALSSSLHKYFLRINEVPPNSLTVVLPAKMGNPKEQLSNDISVGLLPLCISEINGKVYSNLDEDSRTIERLQDIMKLNNKLQEDLDYMINFWVMKFLSAVLPEILLKPLIESHSTMILSNLPGCQEVRIVGYPVKNIIFWIPNKSNTGIGFSLFTYNEQVHLSVVADKALVKNEKVFSKILGNTVYEIEQLYESLTSTRFSKKFQFNEKAPMDKEIGVP</sequence>
<keyword evidence="1" id="KW-0812">Transmembrane</keyword>
<feature type="domain" description="O-acyltransferase WSD1 C-terminal" evidence="2">
    <location>
        <begin position="492"/>
        <end position="603"/>
    </location>
</feature>
<organism evidence="3 4">
    <name type="scientific">Polistes dominula</name>
    <name type="common">European paper wasp</name>
    <name type="synonym">Vespa dominula</name>
    <dbReference type="NCBI Taxonomy" id="743375"/>
    <lineage>
        <taxon>Eukaryota</taxon>
        <taxon>Metazoa</taxon>
        <taxon>Ecdysozoa</taxon>
        <taxon>Arthropoda</taxon>
        <taxon>Hexapoda</taxon>
        <taxon>Insecta</taxon>
        <taxon>Pterygota</taxon>
        <taxon>Neoptera</taxon>
        <taxon>Endopterygota</taxon>
        <taxon>Hymenoptera</taxon>
        <taxon>Apocrita</taxon>
        <taxon>Aculeata</taxon>
        <taxon>Vespoidea</taxon>
        <taxon>Vespidae</taxon>
        <taxon>Polistinae</taxon>
        <taxon>Polistini</taxon>
        <taxon>Polistes</taxon>
    </lineage>
</organism>